<keyword evidence="3" id="KW-1185">Reference proteome</keyword>
<organism evidence="2 3">
    <name type="scientific">Pyrenophora tritici-repentis</name>
    <dbReference type="NCBI Taxonomy" id="45151"/>
    <lineage>
        <taxon>Eukaryota</taxon>
        <taxon>Fungi</taxon>
        <taxon>Dikarya</taxon>
        <taxon>Ascomycota</taxon>
        <taxon>Pezizomycotina</taxon>
        <taxon>Dothideomycetes</taxon>
        <taxon>Pleosporomycetidae</taxon>
        <taxon>Pleosporales</taxon>
        <taxon>Pleosporineae</taxon>
        <taxon>Pleosporaceae</taxon>
        <taxon>Pyrenophora</taxon>
    </lineage>
</organism>
<comment type="caution">
    <text evidence="2">The sequence shown here is derived from an EMBL/GenBank/DDBJ whole genome shotgun (WGS) entry which is preliminary data.</text>
</comment>
<evidence type="ECO:0000256" key="1">
    <source>
        <dbReference type="SAM" id="MobiDB-lite"/>
    </source>
</evidence>
<name>A0A922NH09_9PLEO</name>
<proteinExistence type="predicted"/>
<feature type="region of interest" description="Disordered" evidence="1">
    <location>
        <begin position="1"/>
        <end position="28"/>
    </location>
</feature>
<dbReference type="AlphaFoldDB" id="A0A922NH09"/>
<dbReference type="Proteomes" id="UP000249757">
    <property type="component" value="Unassembled WGS sequence"/>
</dbReference>
<evidence type="ECO:0000313" key="3">
    <source>
        <dbReference type="Proteomes" id="UP000249757"/>
    </source>
</evidence>
<gene>
    <name evidence="2" type="ORF">Ptr86124_005754</name>
</gene>
<accession>A0A922NH09</accession>
<protein>
    <submittedName>
        <fullName evidence="2">Canalicular multispecific organic anion transporter</fullName>
    </submittedName>
</protein>
<sequence length="195" mass="22197">MVGPRGLSLLHTHSPWRSHPNREPDRPGRINSILTITKTAIKPTIFLLEVRGKVGLRVEDAKRSLLPEKEPVAEISQNFDNGLMYTRITMFRLSDALSYWFCMAKATTLVHGAIASEVYRRHHYFSIINTDDSTAMIMMRTDVEHVVIGMRTMHELWENVVNVGILIYSFQQQLDLLSSLALDVALEKTTVSSKM</sequence>
<reference evidence="3" key="1">
    <citation type="journal article" date="2022" name="Microb. Genom.">
        <title>A global pangenome for the wheat fungal pathogen Pyrenophora tritici-repentis and prediction of effector protein structural homology.</title>
        <authorList>
            <person name="Moolhuijzen P.M."/>
            <person name="See P.T."/>
            <person name="Shi G."/>
            <person name="Powell H.R."/>
            <person name="Cockram J."/>
            <person name="Jorgensen L.N."/>
            <person name="Benslimane H."/>
            <person name="Strelkov S.E."/>
            <person name="Turner J."/>
            <person name="Liu Z."/>
            <person name="Moffat C.S."/>
        </authorList>
    </citation>
    <scope>NUCLEOTIDE SEQUENCE [LARGE SCALE GENOMIC DNA]</scope>
</reference>
<evidence type="ECO:0000313" key="2">
    <source>
        <dbReference type="EMBL" id="KAI1515753.1"/>
    </source>
</evidence>
<dbReference type="EMBL" id="NRDI02000006">
    <property type="protein sequence ID" value="KAI1515753.1"/>
    <property type="molecule type" value="Genomic_DNA"/>
</dbReference>